<evidence type="ECO:0000256" key="7">
    <source>
        <dbReference type="ARBA" id="ARBA00023136"/>
    </source>
</evidence>
<proteinExistence type="inferred from homology"/>
<feature type="transmembrane region" description="Helical" evidence="9">
    <location>
        <begin position="361"/>
        <end position="377"/>
    </location>
</feature>
<name>W0RPA7_9BACT</name>
<dbReference type="PRINTS" id="PR00702">
    <property type="entry name" value="ACRIFLAVINRP"/>
</dbReference>
<gene>
    <name evidence="10" type="ORF">J421_3766</name>
</gene>
<feature type="compositionally biased region" description="Basic and acidic residues" evidence="8">
    <location>
        <begin position="1"/>
        <end position="10"/>
    </location>
</feature>
<dbReference type="GO" id="GO:0042910">
    <property type="term" value="F:xenobiotic transmembrane transporter activity"/>
    <property type="evidence" value="ECO:0007669"/>
    <property type="project" value="TreeGrafter"/>
</dbReference>
<evidence type="ECO:0000313" key="10">
    <source>
        <dbReference type="EMBL" id="AHG91303.1"/>
    </source>
</evidence>
<feature type="transmembrane region" description="Helical" evidence="9">
    <location>
        <begin position="37"/>
        <end position="55"/>
    </location>
</feature>
<sequence>MSEPRTRPPREPLPTESAEGRRGPIQRLVEASLDQRLLVALLAVAIIGVGIFSLYRLPVDAYPDVSPTGVELTAQWPGHAAEEVERLITVPLETELNGLPNIEVTRSVSLYGLSNVRVTFTDGTDLYFARQQVFERLSGVELPDGVAPEIEAPFSPSGLVYRYVLRSPDRSARELHVLQDWVLDKAYRAVPGVADVSSLGGETMQYQVQIDPTRLAGAGLAVGDVVDALNANNGNAGGGFYSQGGQFFYVRGLGRVATLEDIGNIVLTVRNGTPVLVKDVGTVQIGAAPRLGQFGFDAQDDAVEGVILMRTGEQAQVVLKRVEEKTRELNEHVLPKDVKVVPYYDRGDLVSLTTRTVADNLLRGILLVVVVLIFFLYDVRSGLIVAATIPLSLLVAFVCLDLRHIPANLLSIGAIDFGILVDGAVVMVENIYRQLARRHGTEYSIRDVILSAASEVNRPIVYAIAVIVAAFLPIYALSGASGKLFRPMADTTIFALLGALVLTLTVVPVLCAWGLKGGVVERRNRPFEWLRGHYTRALDWCLAHVRATVATSIALFVASLALAALLGGEFMPKLDEGALWVRATMPYTISFEESSGIVPQVRKILRSFPEVTVVTSEHGRDDAGTDPTGFFNAEFYVGLKPYREWHGLYRTKDELILAIQKKLAVYPGITFNYTQPAEDAVDEALTGLKASLDVKVFGTDLTLLEQKGREIKGVIERVRGINHVTLVQELGQPSLTVTANREKLSRYGLNVAAVNGLIEAAVGGVSATEVVQGERTFDLVVRLQPQFRETPEQIGNILIATPDGQQIPLREVADISLANGASFIYRQDNSRYIGVQYSVEGRDLASAVAEARRAVERQVKLPTGYATRWGGEFEEYTASRAEMNVVLPITVVLIFAILFVLYHNFKFPLITVGGVILSAPLGGLLALALTGTPLSVSAMIGFLALFGVSVQTAVVYISYANELRLGGFGIADATRAAALLRLRPIMMTALVAALGLLPAALSHGVGSDTQRPFAMVIVGGLFSRLLISVFLMPVLYLVTAREGDHLEV</sequence>
<feature type="transmembrane region" description="Helical" evidence="9">
    <location>
        <begin position="1013"/>
        <end position="1038"/>
    </location>
</feature>
<dbReference type="Pfam" id="PF00873">
    <property type="entry name" value="ACR_tran"/>
    <property type="match status" value="1"/>
</dbReference>
<evidence type="ECO:0000256" key="1">
    <source>
        <dbReference type="ARBA" id="ARBA00004651"/>
    </source>
</evidence>
<dbReference type="HOGENOM" id="CLU_002755_1_2_0"/>
<dbReference type="PATRIC" id="fig|861299.3.peg.3822"/>
<evidence type="ECO:0000256" key="2">
    <source>
        <dbReference type="ARBA" id="ARBA00010942"/>
    </source>
</evidence>
<feature type="transmembrane region" description="Helical" evidence="9">
    <location>
        <begin position="885"/>
        <end position="903"/>
    </location>
</feature>
<dbReference type="InterPro" id="IPR001036">
    <property type="entry name" value="Acrflvin-R"/>
</dbReference>
<dbReference type="InterPro" id="IPR004763">
    <property type="entry name" value="CusA-like"/>
</dbReference>
<dbReference type="GO" id="GO:0005886">
    <property type="term" value="C:plasma membrane"/>
    <property type="evidence" value="ECO:0007669"/>
    <property type="project" value="UniProtKB-SubCell"/>
</dbReference>
<dbReference type="STRING" id="861299.J421_3766"/>
<dbReference type="Gene3D" id="3.30.70.1320">
    <property type="entry name" value="Multidrug efflux transporter AcrB pore domain like"/>
    <property type="match status" value="1"/>
</dbReference>
<evidence type="ECO:0000256" key="3">
    <source>
        <dbReference type="ARBA" id="ARBA00022448"/>
    </source>
</evidence>
<accession>W0RPA7</accession>
<dbReference type="EMBL" id="CP007128">
    <property type="protein sequence ID" value="AHG91303.1"/>
    <property type="molecule type" value="Genomic_DNA"/>
</dbReference>
<evidence type="ECO:0000256" key="6">
    <source>
        <dbReference type="ARBA" id="ARBA00022989"/>
    </source>
</evidence>
<keyword evidence="4" id="KW-1003">Cell membrane</keyword>
<keyword evidence="3" id="KW-0813">Transport</keyword>
<dbReference type="NCBIfam" id="TIGR00914">
    <property type="entry name" value="2A0601"/>
    <property type="match status" value="1"/>
</dbReference>
<evidence type="ECO:0000256" key="5">
    <source>
        <dbReference type="ARBA" id="ARBA00022692"/>
    </source>
</evidence>
<keyword evidence="7 9" id="KW-0472">Membrane</keyword>
<feature type="transmembrane region" description="Helical" evidence="9">
    <location>
        <begin position="979"/>
        <end position="1001"/>
    </location>
</feature>
<dbReference type="RefSeq" id="WP_104022808.1">
    <property type="nucleotide sequence ID" value="NZ_CP007128.1"/>
</dbReference>
<dbReference type="Gene3D" id="3.30.2090.10">
    <property type="entry name" value="Multidrug efflux transporter AcrB TolC docking domain, DN and DC subdomains"/>
    <property type="match status" value="2"/>
</dbReference>
<feature type="region of interest" description="Disordered" evidence="8">
    <location>
        <begin position="1"/>
        <end position="21"/>
    </location>
</feature>
<organism evidence="10 11">
    <name type="scientific">Gemmatirosa kalamazoonensis</name>
    <dbReference type="NCBI Taxonomy" id="861299"/>
    <lineage>
        <taxon>Bacteria</taxon>
        <taxon>Pseudomonadati</taxon>
        <taxon>Gemmatimonadota</taxon>
        <taxon>Gemmatimonadia</taxon>
        <taxon>Gemmatimonadales</taxon>
        <taxon>Gemmatimonadaceae</taxon>
        <taxon>Gemmatirosa</taxon>
    </lineage>
</organism>
<dbReference type="eggNOG" id="COG3696">
    <property type="taxonomic scope" value="Bacteria"/>
</dbReference>
<feature type="transmembrane region" description="Helical" evidence="9">
    <location>
        <begin position="909"/>
        <end position="929"/>
    </location>
</feature>
<dbReference type="Gene3D" id="3.30.70.1440">
    <property type="entry name" value="Multidrug efflux transporter AcrB pore domain"/>
    <property type="match status" value="1"/>
</dbReference>
<keyword evidence="5 9" id="KW-0812">Transmembrane</keyword>
<keyword evidence="11" id="KW-1185">Reference proteome</keyword>
<reference evidence="10 11" key="1">
    <citation type="journal article" date="2014" name="Genome Announc.">
        <title>Genome Sequence and Methylome of Soil Bacterium Gemmatirosa kalamazoonensis KBS708T, a Member of the Rarely Cultivated Gemmatimonadetes Phylum.</title>
        <authorList>
            <person name="Debruyn J.M."/>
            <person name="Radosevich M."/>
            <person name="Wommack K.E."/>
            <person name="Polson S.W."/>
            <person name="Hauser L.J."/>
            <person name="Fawaz M.N."/>
            <person name="Korlach J."/>
            <person name="Tsai Y.C."/>
        </authorList>
    </citation>
    <scope>NUCLEOTIDE SEQUENCE [LARGE SCALE GENOMIC DNA]</scope>
    <source>
        <strain evidence="10 11">KBS708</strain>
    </source>
</reference>
<dbReference type="GO" id="GO:0008324">
    <property type="term" value="F:monoatomic cation transmembrane transporter activity"/>
    <property type="evidence" value="ECO:0007669"/>
    <property type="project" value="InterPro"/>
</dbReference>
<feature type="transmembrane region" description="Helical" evidence="9">
    <location>
        <begin position="492"/>
        <end position="515"/>
    </location>
</feature>
<evidence type="ECO:0000256" key="9">
    <source>
        <dbReference type="SAM" id="Phobius"/>
    </source>
</evidence>
<evidence type="ECO:0000256" key="8">
    <source>
        <dbReference type="SAM" id="MobiDB-lite"/>
    </source>
</evidence>
<dbReference type="AlphaFoldDB" id="W0RPA7"/>
<dbReference type="PANTHER" id="PTHR32063">
    <property type="match status" value="1"/>
</dbReference>
<dbReference type="KEGG" id="gba:J421_3766"/>
<feature type="transmembrane region" description="Helical" evidence="9">
    <location>
        <begin position="409"/>
        <end position="428"/>
    </location>
</feature>
<dbReference type="InterPro" id="IPR027463">
    <property type="entry name" value="AcrB_DN_DC_subdom"/>
</dbReference>
<comment type="similarity">
    <text evidence="2">Belongs to the resistance-nodulation-cell division (RND) (TC 2.A.6) family.</text>
</comment>
<dbReference type="Gene3D" id="1.20.1640.10">
    <property type="entry name" value="Multidrug efflux transporter AcrB transmembrane domain"/>
    <property type="match status" value="2"/>
</dbReference>
<comment type="subcellular location">
    <subcellularLocation>
        <location evidence="1">Cell membrane</location>
        <topology evidence="1">Multi-pass membrane protein</topology>
    </subcellularLocation>
</comment>
<feature type="transmembrane region" description="Helical" evidence="9">
    <location>
        <begin position="547"/>
        <end position="566"/>
    </location>
</feature>
<dbReference type="SUPFAM" id="SSF82866">
    <property type="entry name" value="Multidrug efflux transporter AcrB transmembrane domain"/>
    <property type="match status" value="2"/>
</dbReference>
<dbReference type="PANTHER" id="PTHR32063:SF12">
    <property type="entry name" value="CATION EFFLUX SYSTEM PROTEIN"/>
    <property type="match status" value="1"/>
</dbReference>
<feature type="transmembrane region" description="Helical" evidence="9">
    <location>
        <begin position="460"/>
        <end position="480"/>
    </location>
</feature>
<protein>
    <submittedName>
        <fullName evidence="10">Heavy metal efflux pump, CzcA family</fullName>
    </submittedName>
</protein>
<dbReference type="SUPFAM" id="SSF82714">
    <property type="entry name" value="Multidrug efflux transporter AcrB TolC docking domain, DN and DC subdomains"/>
    <property type="match status" value="2"/>
</dbReference>
<feature type="transmembrane region" description="Helical" evidence="9">
    <location>
        <begin position="383"/>
        <end position="402"/>
    </location>
</feature>
<evidence type="ECO:0000313" key="11">
    <source>
        <dbReference type="Proteomes" id="UP000019151"/>
    </source>
</evidence>
<evidence type="ECO:0000256" key="4">
    <source>
        <dbReference type="ARBA" id="ARBA00022475"/>
    </source>
</evidence>
<feature type="transmembrane region" description="Helical" evidence="9">
    <location>
        <begin position="936"/>
        <end position="959"/>
    </location>
</feature>
<dbReference type="SUPFAM" id="SSF82693">
    <property type="entry name" value="Multidrug efflux transporter AcrB pore domain, PN1, PN2, PC1 and PC2 subdomains"/>
    <property type="match status" value="3"/>
</dbReference>
<dbReference type="Proteomes" id="UP000019151">
    <property type="component" value="Chromosome"/>
</dbReference>
<dbReference type="Gene3D" id="3.30.70.1430">
    <property type="entry name" value="Multidrug efflux transporter AcrB pore domain"/>
    <property type="match status" value="2"/>
</dbReference>
<keyword evidence="6 9" id="KW-1133">Transmembrane helix</keyword>
<dbReference type="InParanoid" id="W0RPA7"/>